<dbReference type="Proteomes" id="UP000176628">
    <property type="component" value="Unassembled WGS sequence"/>
</dbReference>
<dbReference type="Pfam" id="PF08241">
    <property type="entry name" value="Methyltransf_11"/>
    <property type="match status" value="1"/>
</dbReference>
<dbReference type="GO" id="GO:0008757">
    <property type="term" value="F:S-adenosylmethionine-dependent methyltransferase activity"/>
    <property type="evidence" value="ECO:0007669"/>
    <property type="project" value="InterPro"/>
</dbReference>
<accession>A0A1F5G3N5</accession>
<sequence>MKETEILFKKLQKSGINFTPYLEIGSEYALRASLLESKFAACGFATDISLYSLSKAAQFARLYKFKKVPKTLCADAYNLPFKSNSFPFVFVYETLHHFPDPKPILIEAKRVLAPGGLLLVGADPIAQTFQIRLWRRPNKLRVWEKILKSLLILPFISHIGKTEVDHGIIEEAFSLRVWQNALSVFDSVEAKIKAFPFGPTETIRKLKNESWSSISLKTRAVLHLLGGGLEAICQKANSPAQKTLFSNLDDLLICPNCLKRFKTENGLRKAIRGFNCPKCQIFYQTHRGVLVLLEKKLEIAMISLPQK</sequence>
<protein>
    <recommendedName>
        <fullName evidence="1">Methyltransferase type 11 domain-containing protein</fullName>
    </recommendedName>
</protein>
<proteinExistence type="predicted"/>
<name>A0A1F5G3N5_9BACT</name>
<gene>
    <name evidence="2" type="ORF">A2Z23_00645</name>
</gene>
<organism evidence="2 3">
    <name type="scientific">Candidatus Curtissbacteria bacterium RBG_16_39_7</name>
    <dbReference type="NCBI Taxonomy" id="1797707"/>
    <lineage>
        <taxon>Bacteria</taxon>
        <taxon>Candidatus Curtissiibacteriota</taxon>
    </lineage>
</organism>
<dbReference type="InterPro" id="IPR029063">
    <property type="entry name" value="SAM-dependent_MTases_sf"/>
</dbReference>
<comment type="caution">
    <text evidence="2">The sequence shown here is derived from an EMBL/GenBank/DDBJ whole genome shotgun (WGS) entry which is preliminary data.</text>
</comment>
<dbReference type="CDD" id="cd02440">
    <property type="entry name" value="AdoMet_MTases"/>
    <property type="match status" value="1"/>
</dbReference>
<evidence type="ECO:0000313" key="3">
    <source>
        <dbReference type="Proteomes" id="UP000176628"/>
    </source>
</evidence>
<evidence type="ECO:0000259" key="1">
    <source>
        <dbReference type="Pfam" id="PF08241"/>
    </source>
</evidence>
<feature type="domain" description="Methyltransferase type 11" evidence="1">
    <location>
        <begin position="22"/>
        <end position="119"/>
    </location>
</feature>
<evidence type="ECO:0000313" key="2">
    <source>
        <dbReference type="EMBL" id="OGD86458.1"/>
    </source>
</evidence>
<dbReference type="SUPFAM" id="SSF53335">
    <property type="entry name" value="S-adenosyl-L-methionine-dependent methyltransferases"/>
    <property type="match status" value="1"/>
</dbReference>
<reference evidence="2 3" key="1">
    <citation type="journal article" date="2016" name="Nat. Commun.">
        <title>Thousands of microbial genomes shed light on interconnected biogeochemical processes in an aquifer system.</title>
        <authorList>
            <person name="Anantharaman K."/>
            <person name="Brown C.T."/>
            <person name="Hug L.A."/>
            <person name="Sharon I."/>
            <person name="Castelle C.J."/>
            <person name="Probst A.J."/>
            <person name="Thomas B.C."/>
            <person name="Singh A."/>
            <person name="Wilkins M.J."/>
            <person name="Karaoz U."/>
            <person name="Brodie E.L."/>
            <person name="Williams K.H."/>
            <person name="Hubbard S.S."/>
            <person name="Banfield J.F."/>
        </authorList>
    </citation>
    <scope>NUCLEOTIDE SEQUENCE [LARGE SCALE GENOMIC DNA]</scope>
</reference>
<dbReference type="AlphaFoldDB" id="A0A1F5G3N5"/>
<dbReference type="Gene3D" id="3.40.50.150">
    <property type="entry name" value="Vaccinia Virus protein VP39"/>
    <property type="match status" value="1"/>
</dbReference>
<dbReference type="InterPro" id="IPR013216">
    <property type="entry name" value="Methyltransf_11"/>
</dbReference>
<dbReference type="EMBL" id="MFAV01000019">
    <property type="protein sequence ID" value="OGD86458.1"/>
    <property type="molecule type" value="Genomic_DNA"/>
</dbReference>